<dbReference type="EMBL" id="BK010438">
    <property type="protein sequence ID" value="DAB41756.2"/>
    <property type="molecule type" value="Genomic_RNA"/>
</dbReference>
<evidence type="ECO:0000313" key="1">
    <source>
        <dbReference type="EMBL" id="DAB41756.2"/>
    </source>
</evidence>
<sequence>MLFTNFVERLRQEPWRGMFEHFRLLRGFLIRIHTVIASHPTLEVAIASISFARKCKHISKHSGLLFTALYLKQCSVSLQRYYSQCEKLEGDSMSVYVSLSRSGIPRIIPKHHRNQIRLRNARSDYLVRVYLSWFSVAKIVKLAKPVKASLFQSIVQEPKDIDSVRGVLGRIKQNFPSLQRSYLPWLTKIPLKKGIKWVPTWKSTPNDDRQFPSPNVEDRVPTIFTSLKHEMAAFAHQLNVIHSFEGVFSPGILFRERTMWPLQYRENTRICNEDLDYYERSTLAVGFQSIASAYDTNWLHFGRIAQSVEGGGKRRLFGIGNYVKQRLLQPVHDWAMQVLSRIPMDGTFDQSAPIHRLARLETTGFIASFDLKSATDRWPVSVIHDVFALMFGPTLASCVVNGCLALNVFSVLPPFVRKSSKVCFKTGQPLGYLSSWPLFALSHHYIVWLAAKQAYPNLDVFDRYALLGDDIVIADRAVAEQYRQILEELGVTISFSKSIVSDYGCLEFAKQFWVKDIKVNLSPISAPSVLVSRTIMGITQLADKYEVNSASGLLRLAGAGFRVRSQMMSLKLAAKWRRLLVVASKPPKKFESALHWWVAGGKPLNPYVKAIMVRLFISQLKPKEPQLPMNRMFEGEATVSEYMLTRNWVSQWLKWLSWYCRVALGPDPTLTALLDAPVVASKWQRSTFDITIKKFGLLWRCYDIGIQYAIDWYPGVLEPLIVGPLPCWYNLSIQPVGYSVSIVDGIGYVSHHSVTVYLISKQ</sequence>
<dbReference type="GO" id="GO:0003968">
    <property type="term" value="F:RNA-directed RNA polymerase activity"/>
    <property type="evidence" value="ECO:0007669"/>
    <property type="project" value="UniProtKB-KW"/>
</dbReference>
<keyword evidence="1" id="KW-0808">Transferase</keyword>
<reference evidence="1" key="1">
    <citation type="journal article" date="2018" name="Virology">
        <title>Evidence for contemporary plant mitoviruses.</title>
        <authorList>
            <person name="Nibert M.L."/>
            <person name="Vong M."/>
            <person name="Fugate K.K."/>
            <person name="Debat H.J."/>
        </authorList>
    </citation>
    <scope>NUCLEOTIDE SEQUENCE</scope>
    <source>
        <strain evidence="1">CasaMV1-Finola</strain>
    </source>
</reference>
<keyword evidence="1" id="KW-0696">RNA-directed RNA polymerase</keyword>
<gene>
    <name evidence="1" type="primary">RdRp</name>
</gene>
<dbReference type="Pfam" id="PF05919">
    <property type="entry name" value="Mitovir_RNA_pol"/>
    <property type="match status" value="1"/>
</dbReference>
<accession>A0A2Z6JHS2</accession>
<organism evidence="1">
    <name type="scientific">Cannabis sativa mitovirus 1</name>
    <dbReference type="NCBI Taxonomy" id="2080458"/>
    <lineage>
        <taxon>Viruses</taxon>
        <taxon>Riboviria</taxon>
        <taxon>Orthornavirae</taxon>
        <taxon>Lenarviricota</taxon>
        <taxon>Howeltoviricetes</taxon>
        <taxon>Cryppavirales</taxon>
        <taxon>Mitoviridae</taxon>
        <taxon>Duamitovirus</taxon>
        <taxon>Duamitovirus casa1</taxon>
    </lineage>
</organism>
<dbReference type="PANTHER" id="PTHR34456:SF14">
    <property type="entry name" value="MITOVIRUS RNA-DEPENDENT RNA POLYMERASE"/>
    <property type="match status" value="1"/>
</dbReference>
<protein>
    <submittedName>
        <fullName evidence="1">RNA-dependent RNA polymerase</fullName>
    </submittedName>
</protein>
<proteinExistence type="predicted"/>
<dbReference type="InterPro" id="IPR008686">
    <property type="entry name" value="RNA_pol_mitovir"/>
</dbReference>
<dbReference type="PANTHER" id="PTHR34456">
    <property type="entry name" value="MITOVIRUS RNA-DEPENDENT RNA POLYMERASE"/>
    <property type="match status" value="1"/>
</dbReference>
<name>A0A2Z6JHS2_9VIRU</name>
<keyword evidence="1" id="KW-0548">Nucleotidyltransferase</keyword>